<evidence type="ECO:0000256" key="1">
    <source>
        <dbReference type="SAM" id="MobiDB-lite"/>
    </source>
</evidence>
<reference evidence="2 3" key="1">
    <citation type="journal article" date="2018" name="Front. Microbiol.">
        <title>Genome Sequencing of Streptomyces atratus SCSIOZH16 and Activation Production of Nocardamine via Metabolic Engineering.</title>
        <authorList>
            <person name="Li Y."/>
            <person name="Zhang C."/>
            <person name="Liu C."/>
            <person name="Ju J."/>
            <person name="Ma J."/>
        </authorList>
    </citation>
    <scope>NUCLEOTIDE SEQUENCE [LARGE SCALE GENOMIC DNA]</scope>
    <source>
        <strain evidence="2 3">SCSIO_ZH16</strain>
    </source>
</reference>
<name>A0A2Z5JFA8_STRAR</name>
<gene>
    <name evidence="2" type="ORF">C5746_21310</name>
</gene>
<accession>A0A2Z5JFA8</accession>
<dbReference type="KEGG" id="sata:C5746_21310"/>
<evidence type="ECO:0000313" key="3">
    <source>
        <dbReference type="Proteomes" id="UP000252698"/>
    </source>
</evidence>
<feature type="region of interest" description="Disordered" evidence="1">
    <location>
        <begin position="1"/>
        <end position="63"/>
    </location>
</feature>
<dbReference type="AlphaFoldDB" id="A0A2Z5JFA8"/>
<organism evidence="2 3">
    <name type="scientific">Streptomyces atratus</name>
    <dbReference type="NCBI Taxonomy" id="1893"/>
    <lineage>
        <taxon>Bacteria</taxon>
        <taxon>Bacillati</taxon>
        <taxon>Actinomycetota</taxon>
        <taxon>Actinomycetes</taxon>
        <taxon>Kitasatosporales</taxon>
        <taxon>Streptomycetaceae</taxon>
        <taxon>Streptomyces</taxon>
    </lineage>
</organism>
<dbReference type="Proteomes" id="UP000252698">
    <property type="component" value="Chromosome"/>
</dbReference>
<sequence length="63" mass="6805">MHQLIASPHNGTFLVARPDSRGGIQTRRPRTPHNERCGNCGGSADQSETGSMRKGRPSQGHPL</sequence>
<evidence type="ECO:0000313" key="2">
    <source>
        <dbReference type="EMBL" id="AXE79046.1"/>
    </source>
</evidence>
<proteinExistence type="predicted"/>
<protein>
    <submittedName>
        <fullName evidence="2">Uncharacterized protein</fullName>
    </submittedName>
</protein>
<dbReference type="EMBL" id="CP027306">
    <property type="protein sequence ID" value="AXE79046.1"/>
    <property type="molecule type" value="Genomic_DNA"/>
</dbReference>